<dbReference type="AlphaFoldDB" id="A0A935TAC8"/>
<accession>A0A935TAC8</accession>
<dbReference type="Proteomes" id="UP000706151">
    <property type="component" value="Unassembled WGS sequence"/>
</dbReference>
<comment type="caution">
    <text evidence="1">The sequence shown here is derived from an EMBL/GenBank/DDBJ whole genome shotgun (WGS) entry which is preliminary data.</text>
</comment>
<evidence type="ECO:0000313" key="2">
    <source>
        <dbReference type="Proteomes" id="UP000706151"/>
    </source>
</evidence>
<proteinExistence type="predicted"/>
<reference evidence="1 2" key="1">
    <citation type="submission" date="2020-10" db="EMBL/GenBank/DDBJ databases">
        <title>Connecting structure to function with the recovery of over 1000 high-quality activated sludge metagenome-assembled genomes encoding full-length rRNA genes using long-read sequencing.</title>
        <authorList>
            <person name="Singleton C.M."/>
            <person name="Petriglieri F."/>
            <person name="Kristensen J.M."/>
            <person name="Kirkegaard R.H."/>
            <person name="Michaelsen T.Y."/>
            <person name="Andersen M.H."/>
            <person name="Karst S.M."/>
            <person name="Dueholm M.S."/>
            <person name="Nielsen P.H."/>
            <person name="Albertsen M."/>
        </authorList>
    </citation>
    <scope>NUCLEOTIDE SEQUENCE [LARGE SCALE GENOMIC DNA]</scope>
    <source>
        <strain evidence="1">Fred_18-Q3-R57-64_BAT3C.720</strain>
    </source>
</reference>
<dbReference type="EMBL" id="JADJOT010000009">
    <property type="protein sequence ID" value="MBK7954319.1"/>
    <property type="molecule type" value="Genomic_DNA"/>
</dbReference>
<evidence type="ECO:0000313" key="1">
    <source>
        <dbReference type="EMBL" id="MBK7954319.1"/>
    </source>
</evidence>
<sequence>MPLPTITSFFLLTIMPPLIPLDEEIKASVVPELNGVELAKIFSVVGRLDGAAHNFGRCRFLVRSPGSLPSRKRRLGSPPV</sequence>
<protein>
    <submittedName>
        <fullName evidence="1">Uncharacterized protein</fullName>
    </submittedName>
</protein>
<gene>
    <name evidence="1" type="ORF">IPK02_10370</name>
</gene>
<organism evidence="1 2">
    <name type="scientific">Candidatus Accumulibacter affinis</name>
    <dbReference type="NCBI Taxonomy" id="2954384"/>
    <lineage>
        <taxon>Bacteria</taxon>
        <taxon>Pseudomonadati</taxon>
        <taxon>Pseudomonadota</taxon>
        <taxon>Betaproteobacteria</taxon>
        <taxon>Candidatus Accumulibacter</taxon>
    </lineage>
</organism>
<name>A0A935TAC8_9PROT</name>